<dbReference type="SUPFAM" id="SSF51735">
    <property type="entry name" value="NAD(P)-binding Rossmann-fold domains"/>
    <property type="match status" value="1"/>
</dbReference>
<dbReference type="PANTHER" id="PTHR24321:SF8">
    <property type="entry name" value="ESTRADIOL 17-BETA-DEHYDROGENASE 8-RELATED"/>
    <property type="match status" value="1"/>
</dbReference>
<dbReference type="PANTHER" id="PTHR24321">
    <property type="entry name" value="DEHYDROGENASES, SHORT CHAIN"/>
    <property type="match status" value="1"/>
</dbReference>
<organism evidence="3 4">
    <name type="scientific">Pseudofulvimonas gallinarii</name>
    <dbReference type="NCBI Taxonomy" id="634155"/>
    <lineage>
        <taxon>Bacteria</taxon>
        <taxon>Pseudomonadati</taxon>
        <taxon>Pseudomonadota</taxon>
        <taxon>Gammaproteobacteria</taxon>
        <taxon>Lysobacterales</taxon>
        <taxon>Rhodanobacteraceae</taxon>
        <taxon>Pseudofulvimonas</taxon>
    </lineage>
</organism>
<comment type="caution">
    <text evidence="3">The sequence shown here is derived from an EMBL/GenBank/DDBJ whole genome shotgun (WGS) entry which is preliminary data.</text>
</comment>
<evidence type="ECO:0000313" key="3">
    <source>
        <dbReference type="EMBL" id="TCS99614.1"/>
    </source>
</evidence>
<dbReference type="PROSITE" id="PS00061">
    <property type="entry name" value="ADH_SHORT"/>
    <property type="match status" value="1"/>
</dbReference>
<dbReference type="Pfam" id="PF00106">
    <property type="entry name" value="adh_short"/>
    <property type="match status" value="1"/>
</dbReference>
<keyword evidence="2" id="KW-0560">Oxidoreductase</keyword>
<evidence type="ECO:0000313" key="4">
    <source>
        <dbReference type="Proteomes" id="UP000294599"/>
    </source>
</evidence>
<dbReference type="EMBL" id="SMAF01000005">
    <property type="protein sequence ID" value="TCS99614.1"/>
    <property type="molecule type" value="Genomic_DNA"/>
</dbReference>
<dbReference type="InterPro" id="IPR036291">
    <property type="entry name" value="NAD(P)-bd_dom_sf"/>
</dbReference>
<accession>A0A4R3LLZ8</accession>
<comment type="similarity">
    <text evidence="1">Belongs to the short-chain dehydrogenases/reductases (SDR) family.</text>
</comment>
<reference evidence="3 4" key="1">
    <citation type="submission" date="2019-03" db="EMBL/GenBank/DDBJ databases">
        <title>Genomic Encyclopedia of Type Strains, Phase IV (KMG-IV): sequencing the most valuable type-strain genomes for metagenomic binning, comparative biology and taxonomic classification.</title>
        <authorList>
            <person name="Goeker M."/>
        </authorList>
    </citation>
    <scope>NUCLEOTIDE SEQUENCE [LARGE SCALE GENOMIC DNA]</scope>
    <source>
        <strain evidence="3 4">DSM 21944</strain>
    </source>
</reference>
<dbReference type="Proteomes" id="UP000294599">
    <property type="component" value="Unassembled WGS sequence"/>
</dbReference>
<dbReference type="PRINTS" id="PR00081">
    <property type="entry name" value="GDHRDH"/>
</dbReference>
<gene>
    <name evidence="3" type="ORF">EDC25_10547</name>
</gene>
<dbReference type="InterPro" id="IPR002347">
    <property type="entry name" value="SDR_fam"/>
</dbReference>
<proteinExistence type="inferred from homology"/>
<dbReference type="GO" id="GO:0016491">
    <property type="term" value="F:oxidoreductase activity"/>
    <property type="evidence" value="ECO:0007669"/>
    <property type="project" value="UniProtKB-KW"/>
</dbReference>
<dbReference type="InterPro" id="IPR020904">
    <property type="entry name" value="Sc_DH/Rdtase_CS"/>
</dbReference>
<sequence>MITGAAGALGRAAVATFRAEGAHLLLVDRELALLYDAFPDLVGDDHHVLSAGDVTDIASMQSAAMSAVDAFGRVDALVHIAGGFEMGESVHQLSRESWQRMMDLNAWSFAACTHAVVPHMLAAGRGAIVAVSARSAAQGVAQMGAYVASKSALQRLVETLSAEVREKGIAVNSVAPSIIDTAANRAAMPGADSARWVSPHTLAESLRFLCSEAASAIHGQHLVVSGLS</sequence>
<name>A0A4R3LLZ8_9GAMM</name>
<protein>
    <submittedName>
        <fullName evidence="3">NADP-dependent 3-hydroxy acid dehydrogenase YdfG</fullName>
    </submittedName>
</protein>
<dbReference type="AlphaFoldDB" id="A0A4R3LLZ8"/>
<evidence type="ECO:0000256" key="1">
    <source>
        <dbReference type="ARBA" id="ARBA00006484"/>
    </source>
</evidence>
<keyword evidence="4" id="KW-1185">Reference proteome</keyword>
<dbReference type="Gene3D" id="3.40.50.720">
    <property type="entry name" value="NAD(P)-binding Rossmann-like Domain"/>
    <property type="match status" value="1"/>
</dbReference>
<evidence type="ECO:0000256" key="2">
    <source>
        <dbReference type="ARBA" id="ARBA00023002"/>
    </source>
</evidence>